<evidence type="ECO:0000313" key="2">
    <source>
        <dbReference type="EnsemblPlants" id="ONIVA12G09280.1"/>
    </source>
</evidence>
<feature type="compositionally biased region" description="Low complexity" evidence="1">
    <location>
        <begin position="101"/>
        <end position="114"/>
    </location>
</feature>
<name>A0A0E0J9B8_ORYNI</name>
<proteinExistence type="predicted"/>
<evidence type="ECO:0000313" key="3">
    <source>
        <dbReference type="Proteomes" id="UP000006591"/>
    </source>
</evidence>
<accession>A0A0E0J9B8</accession>
<dbReference type="AlphaFoldDB" id="A0A0E0J9B8"/>
<keyword evidence="3" id="KW-1185">Reference proteome</keyword>
<reference evidence="2" key="2">
    <citation type="submission" date="2018-04" db="EMBL/GenBank/DDBJ databases">
        <title>OnivRS2 (Oryza nivara Reference Sequence Version 2).</title>
        <authorList>
            <person name="Zhang J."/>
            <person name="Kudrna D."/>
            <person name="Lee S."/>
            <person name="Talag J."/>
            <person name="Rajasekar S."/>
            <person name="Welchert J."/>
            <person name="Hsing Y.-I."/>
            <person name="Wing R.A."/>
        </authorList>
    </citation>
    <scope>NUCLEOTIDE SEQUENCE [LARGE SCALE GENOMIC DNA]</scope>
    <source>
        <strain evidence="2">SL10</strain>
    </source>
</reference>
<dbReference type="EnsemblPlants" id="ONIVA12G09280.1">
    <property type="protein sequence ID" value="ONIVA12G09280.1"/>
    <property type="gene ID" value="ONIVA12G09280"/>
</dbReference>
<protein>
    <submittedName>
        <fullName evidence="2">Uncharacterized protein</fullName>
    </submittedName>
</protein>
<organism evidence="2">
    <name type="scientific">Oryza nivara</name>
    <name type="common">Indian wild rice</name>
    <name type="synonym">Oryza sativa f. spontanea</name>
    <dbReference type="NCBI Taxonomy" id="4536"/>
    <lineage>
        <taxon>Eukaryota</taxon>
        <taxon>Viridiplantae</taxon>
        <taxon>Streptophyta</taxon>
        <taxon>Embryophyta</taxon>
        <taxon>Tracheophyta</taxon>
        <taxon>Spermatophyta</taxon>
        <taxon>Magnoliopsida</taxon>
        <taxon>Liliopsida</taxon>
        <taxon>Poales</taxon>
        <taxon>Poaceae</taxon>
        <taxon>BOP clade</taxon>
        <taxon>Oryzoideae</taxon>
        <taxon>Oryzeae</taxon>
        <taxon>Oryzinae</taxon>
        <taxon>Oryza</taxon>
    </lineage>
</organism>
<evidence type="ECO:0000256" key="1">
    <source>
        <dbReference type="SAM" id="MobiDB-lite"/>
    </source>
</evidence>
<sequence length="202" mass="21882">MSPMSGHHYRWPISLTGVPLAISLHHRACLGEVNSFFLFPLSFPLRNQPPQPPPLVAGAVLLSPLFRPSSSLLPSTDLSGCVESGKTLDRRRRGRSTTGEPAPRSPSSLPPLGSKKQRRRRGRSVALRTPRLDAYSSQSLTTPSTSTARRTLVLELCATLATLLSLASVEPYSKFDYRIQGADVDPDGYAEAAGNLYAQGKT</sequence>
<reference evidence="2" key="1">
    <citation type="submission" date="2015-04" db="UniProtKB">
        <authorList>
            <consortium name="EnsemblPlants"/>
        </authorList>
    </citation>
    <scope>IDENTIFICATION</scope>
    <source>
        <strain evidence="2">SL10</strain>
    </source>
</reference>
<feature type="region of interest" description="Disordered" evidence="1">
    <location>
        <begin position="77"/>
        <end position="144"/>
    </location>
</feature>
<dbReference type="Proteomes" id="UP000006591">
    <property type="component" value="Chromosome 12"/>
</dbReference>
<dbReference type="HOGENOM" id="CLU_113489_0_0_1"/>
<dbReference type="Gramene" id="ONIVA12G09280.1">
    <property type="protein sequence ID" value="ONIVA12G09280.1"/>
    <property type="gene ID" value="ONIVA12G09280"/>
</dbReference>